<protein>
    <submittedName>
        <fullName evidence="1">Unplaced genomic scaffold scaffold_5, whole genome shotgun sequence</fullName>
    </submittedName>
</protein>
<dbReference type="Proteomes" id="UP000054018">
    <property type="component" value="Unassembled WGS sequence"/>
</dbReference>
<sequence>MSRVHRQHSHCAINNAVPGGWSLLRAASRYFCYVFTQFRYHAPIDRHPTYHLPLTRLEGSLVLIYYLRLPQTFSIISRVQAFPVISDTILIIPLYLSTFFPPT</sequence>
<accession>A0A0C9ZJY0</accession>
<gene>
    <name evidence="1" type="ORF">PISMIDRAFT_488343</name>
</gene>
<dbReference type="AlphaFoldDB" id="A0A0C9ZJY0"/>
<keyword evidence="2" id="KW-1185">Reference proteome</keyword>
<reference evidence="2" key="2">
    <citation type="submission" date="2015-01" db="EMBL/GenBank/DDBJ databases">
        <title>Evolutionary Origins and Diversification of the Mycorrhizal Mutualists.</title>
        <authorList>
            <consortium name="DOE Joint Genome Institute"/>
            <consortium name="Mycorrhizal Genomics Consortium"/>
            <person name="Kohler A."/>
            <person name="Kuo A."/>
            <person name="Nagy L.G."/>
            <person name="Floudas D."/>
            <person name="Copeland A."/>
            <person name="Barry K.W."/>
            <person name="Cichocki N."/>
            <person name="Veneault-Fourrey C."/>
            <person name="LaButti K."/>
            <person name="Lindquist E.A."/>
            <person name="Lipzen A."/>
            <person name="Lundell T."/>
            <person name="Morin E."/>
            <person name="Murat C."/>
            <person name="Riley R."/>
            <person name="Ohm R."/>
            <person name="Sun H."/>
            <person name="Tunlid A."/>
            <person name="Henrissat B."/>
            <person name="Grigoriev I.V."/>
            <person name="Hibbett D.S."/>
            <person name="Martin F."/>
        </authorList>
    </citation>
    <scope>NUCLEOTIDE SEQUENCE [LARGE SCALE GENOMIC DNA]</scope>
    <source>
        <strain evidence="2">441</strain>
    </source>
</reference>
<evidence type="ECO:0000313" key="1">
    <source>
        <dbReference type="EMBL" id="KIK29596.1"/>
    </source>
</evidence>
<dbReference type="HOGENOM" id="CLU_2264791_0_0_1"/>
<proteinExistence type="predicted"/>
<reference evidence="1 2" key="1">
    <citation type="submission" date="2014-04" db="EMBL/GenBank/DDBJ databases">
        <authorList>
            <consortium name="DOE Joint Genome Institute"/>
            <person name="Kuo A."/>
            <person name="Kohler A."/>
            <person name="Costa M.D."/>
            <person name="Nagy L.G."/>
            <person name="Floudas D."/>
            <person name="Copeland A."/>
            <person name="Barry K.W."/>
            <person name="Cichocki N."/>
            <person name="Veneault-Fourrey C."/>
            <person name="LaButti K."/>
            <person name="Lindquist E.A."/>
            <person name="Lipzen A."/>
            <person name="Lundell T."/>
            <person name="Morin E."/>
            <person name="Murat C."/>
            <person name="Sun H."/>
            <person name="Tunlid A."/>
            <person name="Henrissat B."/>
            <person name="Grigoriev I.V."/>
            <person name="Hibbett D.S."/>
            <person name="Martin F."/>
            <person name="Nordberg H.P."/>
            <person name="Cantor M.N."/>
            <person name="Hua S.X."/>
        </authorList>
    </citation>
    <scope>NUCLEOTIDE SEQUENCE [LARGE SCALE GENOMIC DNA]</scope>
    <source>
        <strain evidence="1 2">441</strain>
    </source>
</reference>
<dbReference type="EMBL" id="KN833689">
    <property type="protein sequence ID" value="KIK29596.1"/>
    <property type="molecule type" value="Genomic_DNA"/>
</dbReference>
<evidence type="ECO:0000313" key="2">
    <source>
        <dbReference type="Proteomes" id="UP000054018"/>
    </source>
</evidence>
<name>A0A0C9ZJY0_9AGAM</name>
<organism evidence="1 2">
    <name type="scientific">Pisolithus microcarpus 441</name>
    <dbReference type="NCBI Taxonomy" id="765257"/>
    <lineage>
        <taxon>Eukaryota</taxon>
        <taxon>Fungi</taxon>
        <taxon>Dikarya</taxon>
        <taxon>Basidiomycota</taxon>
        <taxon>Agaricomycotina</taxon>
        <taxon>Agaricomycetes</taxon>
        <taxon>Agaricomycetidae</taxon>
        <taxon>Boletales</taxon>
        <taxon>Sclerodermatineae</taxon>
        <taxon>Pisolithaceae</taxon>
        <taxon>Pisolithus</taxon>
    </lineage>
</organism>